<dbReference type="GO" id="GO:0005737">
    <property type="term" value="C:cytoplasm"/>
    <property type="evidence" value="ECO:0007669"/>
    <property type="project" value="UniProtKB-SubCell"/>
</dbReference>
<dbReference type="Proteomes" id="UP000079169">
    <property type="component" value="Unplaced"/>
</dbReference>
<accession>A0A3Q0IW94</accession>
<dbReference type="InterPro" id="IPR043129">
    <property type="entry name" value="ATPase_NBD"/>
</dbReference>
<evidence type="ECO:0000313" key="5">
    <source>
        <dbReference type="Proteomes" id="UP000079169"/>
    </source>
</evidence>
<dbReference type="GO" id="GO:0005634">
    <property type="term" value="C:nucleus"/>
    <property type="evidence" value="ECO:0007669"/>
    <property type="project" value="UniProtKB-ARBA"/>
</dbReference>
<feature type="compositionally biased region" description="Polar residues" evidence="4">
    <location>
        <begin position="90"/>
        <end position="100"/>
    </location>
</feature>
<dbReference type="Gene3D" id="3.90.640.10">
    <property type="entry name" value="Actin, Chain A, domain 4"/>
    <property type="match status" value="1"/>
</dbReference>
<comment type="subcellular location">
    <subcellularLocation>
        <location evidence="1">Cytoplasm</location>
    </subcellularLocation>
</comment>
<feature type="region of interest" description="Disordered" evidence="4">
    <location>
        <begin position="77"/>
        <end position="100"/>
    </location>
</feature>
<evidence type="ECO:0000313" key="6">
    <source>
        <dbReference type="RefSeq" id="XP_026678913.1"/>
    </source>
</evidence>
<dbReference type="SUPFAM" id="SSF53067">
    <property type="entry name" value="Actin-like ATPase domain"/>
    <property type="match status" value="1"/>
</dbReference>
<dbReference type="RefSeq" id="XP_026678913.1">
    <property type="nucleotide sequence ID" value="XM_026823112.1"/>
</dbReference>
<evidence type="ECO:0000256" key="2">
    <source>
        <dbReference type="ARBA" id="ARBA00005665"/>
    </source>
</evidence>
<proteinExistence type="inferred from homology"/>
<reference evidence="6" key="1">
    <citation type="submission" date="2025-08" db="UniProtKB">
        <authorList>
            <consortium name="RefSeq"/>
        </authorList>
    </citation>
    <scope>IDENTIFICATION</scope>
</reference>
<dbReference type="GeneID" id="113467112"/>
<dbReference type="AlphaFoldDB" id="A0A3Q0IW94"/>
<dbReference type="STRING" id="121845.A0A3Q0IW94"/>
<sequence>MNAIHMYRNRKEGTFYTIYRQLHVMDETHVINQVKEDSCFVSQNFYQDMEIARRKDSDNNTIVREYVLPDYTTLKRGYLRKPGSEKNDQKPSPTKSQNIVSRAEVAKRIRLKSLTAMDTDEYNQFGDLTTQDFEVNAPTSNLLLGEELLSALEFKT</sequence>
<evidence type="ECO:0000256" key="3">
    <source>
        <dbReference type="ARBA" id="ARBA00022490"/>
    </source>
</evidence>
<comment type="similarity">
    <text evidence="2">Belongs to the actin family. ARP6 subfamily.</text>
</comment>
<gene>
    <name evidence="6" type="primary">LOC113467112</name>
</gene>
<protein>
    <submittedName>
        <fullName evidence="6">Actin-related protein 6-like</fullName>
    </submittedName>
</protein>
<keyword evidence="3" id="KW-0963">Cytoplasm</keyword>
<dbReference type="FunFam" id="3.90.640.10:FF:000014">
    <property type="entry name" value="Putative actin-related protein 6"/>
    <property type="match status" value="1"/>
</dbReference>
<dbReference type="KEGG" id="dci:113467112"/>
<keyword evidence="5" id="KW-1185">Reference proteome</keyword>
<name>A0A3Q0IW94_DIACI</name>
<organism evidence="5 6">
    <name type="scientific">Diaphorina citri</name>
    <name type="common">Asian citrus psyllid</name>
    <dbReference type="NCBI Taxonomy" id="121845"/>
    <lineage>
        <taxon>Eukaryota</taxon>
        <taxon>Metazoa</taxon>
        <taxon>Ecdysozoa</taxon>
        <taxon>Arthropoda</taxon>
        <taxon>Hexapoda</taxon>
        <taxon>Insecta</taxon>
        <taxon>Pterygota</taxon>
        <taxon>Neoptera</taxon>
        <taxon>Paraneoptera</taxon>
        <taxon>Hemiptera</taxon>
        <taxon>Sternorrhyncha</taxon>
        <taxon>Psylloidea</taxon>
        <taxon>Psyllidae</taxon>
        <taxon>Diaphorininae</taxon>
        <taxon>Diaphorina</taxon>
    </lineage>
</organism>
<evidence type="ECO:0000256" key="1">
    <source>
        <dbReference type="ARBA" id="ARBA00004496"/>
    </source>
</evidence>
<evidence type="ECO:0000256" key="4">
    <source>
        <dbReference type="SAM" id="MobiDB-lite"/>
    </source>
</evidence>
<dbReference type="PaxDb" id="121845-A0A3Q0IW94"/>